<evidence type="ECO:0000313" key="1">
    <source>
        <dbReference type="EMBL" id="MCX7538001.1"/>
    </source>
</evidence>
<organism evidence="1 2">
    <name type="scientific">Corynebacterium antarcticum</name>
    <dbReference type="NCBI Taxonomy" id="2800405"/>
    <lineage>
        <taxon>Bacteria</taxon>
        <taxon>Bacillati</taxon>
        <taxon>Actinomycetota</taxon>
        <taxon>Actinomycetes</taxon>
        <taxon>Mycobacteriales</taxon>
        <taxon>Corynebacteriaceae</taxon>
        <taxon>Corynebacterium</taxon>
    </lineage>
</organism>
<dbReference type="RefSeq" id="WP_255567674.1">
    <property type="nucleotide sequence ID" value="NZ_JAENIP020000002.1"/>
</dbReference>
<accession>A0A9Q4GMQ7</accession>
<dbReference type="AlphaFoldDB" id="A0A9Q4GMQ7"/>
<sequence>MRNKIMWILIALITVLVVINLIPAAVELWDTDPPWRAAAVATRS</sequence>
<evidence type="ECO:0000313" key="2">
    <source>
        <dbReference type="Proteomes" id="UP001070238"/>
    </source>
</evidence>
<dbReference type="Proteomes" id="UP001070238">
    <property type="component" value="Unassembled WGS sequence"/>
</dbReference>
<gene>
    <name evidence="1" type="ORF">OS123_05535</name>
</gene>
<name>A0A9Q4GMQ7_9CORY</name>
<protein>
    <submittedName>
        <fullName evidence="1">Uncharacterized protein</fullName>
    </submittedName>
</protein>
<comment type="caution">
    <text evidence="1">The sequence shown here is derived from an EMBL/GenBank/DDBJ whole genome shotgun (WGS) entry which is preliminary data.</text>
</comment>
<reference evidence="1" key="1">
    <citation type="submission" date="2022-11" db="EMBL/GenBank/DDBJ databases">
        <title>Corynebacterium sp. isolated from Penguins.</title>
        <authorList>
            <person name="Sedlar K."/>
            <person name="Svec P."/>
        </authorList>
    </citation>
    <scope>NUCLEOTIDE SEQUENCE</scope>
    <source>
        <strain evidence="1">P5875</strain>
    </source>
</reference>
<proteinExistence type="predicted"/>
<dbReference type="EMBL" id="JAPMKX010000002">
    <property type="protein sequence ID" value="MCX7538001.1"/>
    <property type="molecule type" value="Genomic_DNA"/>
</dbReference>